<dbReference type="GO" id="GO:0140824">
    <property type="term" value="F:thioredoxin-dependent peroxiredoxin activity"/>
    <property type="evidence" value="ECO:0007669"/>
    <property type="project" value="UniProtKB-EC"/>
</dbReference>
<keyword evidence="6 14" id="KW-0560">Oxidoreductase</keyword>
<keyword evidence="4 14" id="KW-0575">Peroxidase</keyword>
<evidence type="ECO:0000256" key="5">
    <source>
        <dbReference type="ARBA" id="ARBA00022862"/>
    </source>
</evidence>
<dbReference type="InterPro" id="IPR050924">
    <property type="entry name" value="Peroxiredoxin_BCP/PrxQ"/>
</dbReference>
<organism evidence="14 15">
    <name type="scientific">Gaopeijia maritima</name>
    <dbReference type="NCBI Taxonomy" id="3119007"/>
    <lineage>
        <taxon>Bacteria</taxon>
        <taxon>Pseudomonadati</taxon>
        <taxon>Gemmatimonadota</taxon>
        <taxon>Longimicrobiia</taxon>
        <taxon>Gaopeijiales</taxon>
        <taxon>Gaopeijiaceae</taxon>
        <taxon>Gaopeijia</taxon>
    </lineage>
</organism>
<dbReference type="InterPro" id="IPR024706">
    <property type="entry name" value="Peroxiredoxin_AhpC-typ"/>
</dbReference>
<dbReference type="EMBL" id="JBBHLI010000001">
    <property type="protein sequence ID" value="MEK9500004.1"/>
    <property type="molecule type" value="Genomic_DNA"/>
</dbReference>
<comment type="similarity">
    <text evidence="10">Belongs to the peroxiredoxin family. BCP/PrxQ subfamily.</text>
</comment>
<gene>
    <name evidence="14" type="primary">bcp</name>
    <name evidence="14" type="ORF">WI372_03270</name>
</gene>
<sequence length="152" mass="16641">MLSPGDAAPDFTLPADDGSSVSLGDFAGRRLLVYFYPKDDTPGCTTQACDLRDDLPAFSSLGVDVVGVSPDSVKSHVKFRDKYDLNFPLLADEDHAVAEAFGVWKEKSMYGRTFMGIERSSFLIDAEGRIEQAWPKVKAGKHAAMVKEYLEG</sequence>
<keyword evidence="7" id="KW-1015">Disulfide bond</keyword>
<protein>
    <recommendedName>
        <fullName evidence="3">thioredoxin-dependent peroxiredoxin</fullName>
        <ecNumber evidence="3">1.11.1.24</ecNumber>
    </recommendedName>
    <alternativeName>
        <fullName evidence="9">Thioredoxin peroxidase</fullName>
    </alternativeName>
    <alternativeName>
        <fullName evidence="11">Thioredoxin-dependent peroxiredoxin Bcp</fullName>
    </alternativeName>
</protein>
<dbReference type="Pfam" id="PF00578">
    <property type="entry name" value="AhpC-TSA"/>
    <property type="match status" value="1"/>
</dbReference>
<dbReference type="PANTHER" id="PTHR42801">
    <property type="entry name" value="THIOREDOXIN-DEPENDENT PEROXIDE REDUCTASE"/>
    <property type="match status" value="1"/>
</dbReference>
<dbReference type="Gene3D" id="3.40.30.10">
    <property type="entry name" value="Glutaredoxin"/>
    <property type="match status" value="1"/>
</dbReference>
<accession>A0ABU9E5P2</accession>
<keyword evidence="8" id="KW-0676">Redox-active center</keyword>
<evidence type="ECO:0000256" key="2">
    <source>
        <dbReference type="ARBA" id="ARBA00011245"/>
    </source>
</evidence>
<proteinExistence type="inferred from homology"/>
<feature type="domain" description="Thioredoxin" evidence="13">
    <location>
        <begin position="2"/>
        <end position="152"/>
    </location>
</feature>
<comment type="function">
    <text evidence="1">Thiol-specific peroxidase that catalyzes the reduction of hydrogen peroxide and organic hydroperoxides to water and alcohols, respectively. Plays a role in cell protection against oxidative stress by detoxifying peroxides and as sensor of hydrogen peroxide-mediated signaling events.</text>
</comment>
<evidence type="ECO:0000256" key="1">
    <source>
        <dbReference type="ARBA" id="ARBA00003330"/>
    </source>
</evidence>
<comment type="caution">
    <text evidence="14">The sequence shown here is derived from an EMBL/GenBank/DDBJ whole genome shotgun (WGS) entry which is preliminary data.</text>
</comment>
<evidence type="ECO:0000256" key="9">
    <source>
        <dbReference type="ARBA" id="ARBA00032824"/>
    </source>
</evidence>
<evidence type="ECO:0000256" key="11">
    <source>
        <dbReference type="ARBA" id="ARBA00042639"/>
    </source>
</evidence>
<evidence type="ECO:0000256" key="8">
    <source>
        <dbReference type="ARBA" id="ARBA00023284"/>
    </source>
</evidence>
<dbReference type="PANTHER" id="PTHR42801:SF4">
    <property type="entry name" value="AHPC_TSA FAMILY PROTEIN"/>
    <property type="match status" value="1"/>
</dbReference>
<evidence type="ECO:0000313" key="15">
    <source>
        <dbReference type="Proteomes" id="UP001484239"/>
    </source>
</evidence>
<evidence type="ECO:0000256" key="12">
    <source>
        <dbReference type="ARBA" id="ARBA00049091"/>
    </source>
</evidence>
<dbReference type="InterPro" id="IPR036249">
    <property type="entry name" value="Thioredoxin-like_sf"/>
</dbReference>
<dbReference type="NCBIfam" id="NF006960">
    <property type="entry name" value="PRK09437.1"/>
    <property type="match status" value="1"/>
</dbReference>
<comment type="catalytic activity">
    <reaction evidence="12">
        <text>a hydroperoxide + [thioredoxin]-dithiol = an alcohol + [thioredoxin]-disulfide + H2O</text>
        <dbReference type="Rhea" id="RHEA:62620"/>
        <dbReference type="Rhea" id="RHEA-COMP:10698"/>
        <dbReference type="Rhea" id="RHEA-COMP:10700"/>
        <dbReference type="ChEBI" id="CHEBI:15377"/>
        <dbReference type="ChEBI" id="CHEBI:29950"/>
        <dbReference type="ChEBI" id="CHEBI:30879"/>
        <dbReference type="ChEBI" id="CHEBI:35924"/>
        <dbReference type="ChEBI" id="CHEBI:50058"/>
        <dbReference type="EC" id="1.11.1.24"/>
    </reaction>
</comment>
<dbReference type="PROSITE" id="PS51352">
    <property type="entry name" value="THIOREDOXIN_2"/>
    <property type="match status" value="1"/>
</dbReference>
<dbReference type="RefSeq" id="WP_405286281.1">
    <property type="nucleotide sequence ID" value="NZ_JBBHLI010000001.1"/>
</dbReference>
<dbReference type="EC" id="1.11.1.24" evidence="3"/>
<comment type="subunit">
    <text evidence="2">Monomer.</text>
</comment>
<evidence type="ECO:0000256" key="3">
    <source>
        <dbReference type="ARBA" id="ARBA00013017"/>
    </source>
</evidence>
<evidence type="ECO:0000259" key="13">
    <source>
        <dbReference type="PROSITE" id="PS51352"/>
    </source>
</evidence>
<dbReference type="PIRSF" id="PIRSF000239">
    <property type="entry name" value="AHPC"/>
    <property type="match status" value="1"/>
</dbReference>
<evidence type="ECO:0000256" key="6">
    <source>
        <dbReference type="ARBA" id="ARBA00023002"/>
    </source>
</evidence>
<evidence type="ECO:0000313" key="14">
    <source>
        <dbReference type="EMBL" id="MEK9500004.1"/>
    </source>
</evidence>
<keyword evidence="5" id="KW-0049">Antioxidant</keyword>
<dbReference type="CDD" id="cd03017">
    <property type="entry name" value="PRX_BCP"/>
    <property type="match status" value="1"/>
</dbReference>
<name>A0ABU9E5P2_9BACT</name>
<dbReference type="InterPro" id="IPR000866">
    <property type="entry name" value="AhpC/TSA"/>
</dbReference>
<evidence type="ECO:0000256" key="7">
    <source>
        <dbReference type="ARBA" id="ARBA00023157"/>
    </source>
</evidence>
<reference evidence="14 15" key="1">
    <citation type="submission" date="2024-02" db="EMBL/GenBank/DDBJ databases">
        <title>A novel Gemmatimonadota bacterium.</title>
        <authorList>
            <person name="Du Z.-J."/>
            <person name="Ye Y.-Q."/>
        </authorList>
    </citation>
    <scope>NUCLEOTIDE SEQUENCE [LARGE SCALE GENOMIC DNA]</scope>
    <source>
        <strain evidence="14 15">DH-20</strain>
    </source>
</reference>
<dbReference type="Proteomes" id="UP001484239">
    <property type="component" value="Unassembled WGS sequence"/>
</dbReference>
<dbReference type="SUPFAM" id="SSF52833">
    <property type="entry name" value="Thioredoxin-like"/>
    <property type="match status" value="1"/>
</dbReference>
<evidence type="ECO:0000256" key="10">
    <source>
        <dbReference type="ARBA" id="ARBA00038489"/>
    </source>
</evidence>
<keyword evidence="15" id="KW-1185">Reference proteome</keyword>
<evidence type="ECO:0000256" key="4">
    <source>
        <dbReference type="ARBA" id="ARBA00022559"/>
    </source>
</evidence>
<dbReference type="InterPro" id="IPR013766">
    <property type="entry name" value="Thioredoxin_domain"/>
</dbReference>